<gene>
    <name evidence="4" type="ORF">P353_10295</name>
</gene>
<dbReference type="Proteomes" id="UP000029553">
    <property type="component" value="Unassembled WGS sequence"/>
</dbReference>
<comment type="caution">
    <text evidence="4">The sequence shown here is derived from an EMBL/GenBank/DDBJ whole genome shotgun (WGS) entry which is preliminary data.</text>
</comment>
<protein>
    <submittedName>
        <fullName evidence="4">Alkaline phosphatase</fullName>
    </submittedName>
</protein>
<evidence type="ECO:0000259" key="3">
    <source>
        <dbReference type="Pfam" id="PF22494"/>
    </source>
</evidence>
<feature type="domain" description="Choice-of-anchor I" evidence="3">
    <location>
        <begin position="447"/>
        <end position="653"/>
    </location>
</feature>
<dbReference type="Pfam" id="PF22494">
    <property type="entry name" value="choice_anch_I"/>
    <property type="match status" value="2"/>
</dbReference>
<feature type="domain" description="Choice-of-anchor I" evidence="3">
    <location>
        <begin position="74"/>
        <end position="361"/>
    </location>
</feature>
<dbReference type="PANTHER" id="PTHR46928">
    <property type="entry name" value="MESENCHYME-SPECIFIC CELL SURFACE GLYCOPROTEIN"/>
    <property type="match status" value="1"/>
</dbReference>
<organism evidence="4 5">
    <name type="scientific">Comamonas testosteroni</name>
    <name type="common">Pseudomonas testosteroni</name>
    <dbReference type="NCBI Taxonomy" id="285"/>
    <lineage>
        <taxon>Bacteria</taxon>
        <taxon>Pseudomonadati</taxon>
        <taxon>Pseudomonadota</taxon>
        <taxon>Betaproteobacteria</taxon>
        <taxon>Burkholderiales</taxon>
        <taxon>Comamonadaceae</taxon>
        <taxon>Comamonas</taxon>
    </lineage>
</organism>
<feature type="chain" id="PRO_5001918828" evidence="2">
    <location>
        <begin position="23"/>
        <end position="658"/>
    </location>
</feature>
<feature type="signal peptide" evidence="2">
    <location>
        <begin position="1"/>
        <end position="22"/>
    </location>
</feature>
<dbReference type="EMBL" id="AWOR01000043">
    <property type="protein sequence ID" value="KGH30507.1"/>
    <property type="molecule type" value="Genomic_DNA"/>
</dbReference>
<dbReference type="InterPro" id="IPR011048">
    <property type="entry name" value="Haem_d1_sf"/>
</dbReference>
<dbReference type="PANTHER" id="PTHR46928:SF1">
    <property type="entry name" value="MESENCHYME-SPECIFIC CELL SURFACE GLYCOPROTEIN"/>
    <property type="match status" value="1"/>
</dbReference>
<feature type="region of interest" description="Disordered" evidence="1">
    <location>
        <begin position="29"/>
        <end position="53"/>
    </location>
</feature>
<evidence type="ECO:0000313" key="5">
    <source>
        <dbReference type="Proteomes" id="UP000029553"/>
    </source>
</evidence>
<dbReference type="InterPro" id="IPR015943">
    <property type="entry name" value="WD40/YVTN_repeat-like_dom_sf"/>
</dbReference>
<dbReference type="Gene3D" id="2.130.10.10">
    <property type="entry name" value="YVTN repeat-like/Quinoprotein amine dehydrogenase"/>
    <property type="match status" value="2"/>
</dbReference>
<sequence length="658" mass="68781">MTSAQTLRQPLLISLIAAAALAACGGGDNNTNSTTPAPAPVPEVPAPAPEPEKTPVSLLLEKIGSYQSGIFLQSAAEITAFDPVTKRGFVVNAQKGALDVLDMSNPAAPRMLASLDATKLSLGAGASINSVAVHGGLVAAAVQASVKTDKGMVVIYDADKLSVIAEVPVGALPDMLTFTPDGKTILVANEGEPSDDYQFDPEGSISVIDVSTPAKPVARTADFKAFNSQKAQLLAKGVRIFGPTADGQGTAAVANDLEPEYIAVAPDGKTAWVTLQENNALAIVDIASATVTDVVALGYKDHGAAGNELDFADSDGKSPIIDITQAPNVFGMFQPDSIAAYKAADGATYLVTANEGDARAWGEGNKSYFGTAADKTSGAPAAAGDVTKGFVEEWRIKHLVHKDGFMRRAGDDLPAHLAQLANGAYLNGANFAWCGAAGTDPKTCRDDDKLGRLKVTWTMGYQSDSSGNPVKDGKGYLTYDRLYAYGGRSISIWDAKGKQVWDSGAAFEKFLASPECKLGSKRDIACATYFNTGHDETARLDARSSAKGPEPEGLTVGQIGTKTFVFVGLERMGGILVFDITDPKAPKQIDYLNTRENWTANFDSKSGLAGTALSNVGDLGPEGLHFISAAKSPNGKPLLMVGNEVSGTTAVYQLNLQY</sequence>
<reference evidence="4 5" key="1">
    <citation type="submission" date="2013-09" db="EMBL/GenBank/DDBJ databases">
        <title>High correlation between genotypes and phenotypes of environmental bacteria Comamonas testosteroni strains.</title>
        <authorList>
            <person name="Liu L."/>
            <person name="Zhu W."/>
            <person name="Xia X."/>
            <person name="Xu B."/>
            <person name="Luo M."/>
            <person name="Wang G."/>
        </authorList>
    </citation>
    <scope>NUCLEOTIDE SEQUENCE [LARGE SCALE GENOMIC DNA]</scope>
    <source>
        <strain evidence="4 5">JL40</strain>
    </source>
</reference>
<name>A0A096HNJ6_COMTE</name>
<evidence type="ECO:0000256" key="1">
    <source>
        <dbReference type="SAM" id="MobiDB-lite"/>
    </source>
</evidence>
<dbReference type="SUPFAM" id="SSF51004">
    <property type="entry name" value="C-terminal (heme d1) domain of cytochrome cd1-nitrite reductase"/>
    <property type="match status" value="1"/>
</dbReference>
<evidence type="ECO:0000313" key="4">
    <source>
        <dbReference type="EMBL" id="KGH30507.1"/>
    </source>
</evidence>
<dbReference type="InterPro" id="IPR055188">
    <property type="entry name" value="Choice_anch_I"/>
</dbReference>
<proteinExistence type="predicted"/>
<feature type="compositionally biased region" description="Pro residues" evidence="1">
    <location>
        <begin position="37"/>
        <end position="49"/>
    </location>
</feature>
<accession>A0A096HNJ6</accession>
<dbReference type="InterPro" id="IPR052956">
    <property type="entry name" value="Mesenchyme-surface_protein"/>
</dbReference>
<evidence type="ECO:0000256" key="2">
    <source>
        <dbReference type="SAM" id="SignalP"/>
    </source>
</evidence>
<dbReference type="AlphaFoldDB" id="A0A096HNJ6"/>
<keyword evidence="2" id="KW-0732">Signal</keyword>
<dbReference type="NCBIfam" id="NF038117">
    <property type="entry name" value="choice_anch_I"/>
    <property type="match status" value="1"/>
</dbReference>